<evidence type="ECO:0000313" key="1">
    <source>
        <dbReference type="EMBL" id="KAH6935280.1"/>
    </source>
</evidence>
<accession>A0ACB7SKW5</accession>
<evidence type="ECO:0000313" key="2">
    <source>
        <dbReference type="Proteomes" id="UP000821845"/>
    </source>
</evidence>
<dbReference type="Proteomes" id="UP000821845">
    <property type="component" value="Chromosome 3"/>
</dbReference>
<gene>
    <name evidence="1" type="ORF">HPB50_005015</name>
</gene>
<organism evidence="1 2">
    <name type="scientific">Hyalomma asiaticum</name>
    <name type="common">Tick</name>
    <dbReference type="NCBI Taxonomy" id="266040"/>
    <lineage>
        <taxon>Eukaryota</taxon>
        <taxon>Metazoa</taxon>
        <taxon>Ecdysozoa</taxon>
        <taxon>Arthropoda</taxon>
        <taxon>Chelicerata</taxon>
        <taxon>Arachnida</taxon>
        <taxon>Acari</taxon>
        <taxon>Parasitiformes</taxon>
        <taxon>Ixodida</taxon>
        <taxon>Ixodoidea</taxon>
        <taxon>Ixodidae</taxon>
        <taxon>Hyalomminae</taxon>
        <taxon>Hyalomma</taxon>
    </lineage>
</organism>
<proteinExistence type="predicted"/>
<name>A0ACB7SKW5_HYAAI</name>
<sequence length="428" mass="48557">MAQTSRSKRPPATRRIFNPENDDDMEEIMKMLESSDIECSSDYDDPDWQLPERHVAAADDEEEQSQEDLDDAADTIAQTSACATQSAPSGKYIWKEEPFEEKSLPSFEYDLSEPPSNVRTPLEYFSEYFDDSFFQNAAEKTNMYCMSTTGKILKATPQKIRQLFGRHIIMGSSPVDSVKRWSKKTKQYIDVQSPAVVRRYNAFMGGVDICDQLLEYYRISIKTKKWTLKVSLHMVDLSIVNAWMQYHEDCRKNGAQRRDTMDLLQFRLAIGEALCASPKRSRSDNGEALCLPDVHVDKAIRVAKIPGVDIRIDGFDHFPTVDSIKNARCCRLPGCPSRSCTRCIKCDVYLCLTKSFMALLKAPFSIRARFDTGDSRRVRFVLRCDGQFGKIDGIASGTRRTLSLSNVTVFPDSASKCDSFAMKSPSRK</sequence>
<comment type="caution">
    <text evidence="1">The sequence shown here is derived from an EMBL/GenBank/DDBJ whole genome shotgun (WGS) entry which is preliminary data.</text>
</comment>
<reference evidence="1" key="1">
    <citation type="submission" date="2020-05" db="EMBL/GenBank/DDBJ databases">
        <title>Large-scale comparative analyses of tick genomes elucidate their genetic diversity and vector capacities.</title>
        <authorList>
            <person name="Jia N."/>
            <person name="Wang J."/>
            <person name="Shi W."/>
            <person name="Du L."/>
            <person name="Sun Y."/>
            <person name="Zhan W."/>
            <person name="Jiang J."/>
            <person name="Wang Q."/>
            <person name="Zhang B."/>
            <person name="Ji P."/>
            <person name="Sakyi L.B."/>
            <person name="Cui X."/>
            <person name="Yuan T."/>
            <person name="Jiang B."/>
            <person name="Yang W."/>
            <person name="Lam T.T.-Y."/>
            <person name="Chang Q."/>
            <person name="Ding S."/>
            <person name="Wang X."/>
            <person name="Zhu J."/>
            <person name="Ruan X."/>
            <person name="Zhao L."/>
            <person name="Wei J."/>
            <person name="Que T."/>
            <person name="Du C."/>
            <person name="Cheng J."/>
            <person name="Dai P."/>
            <person name="Han X."/>
            <person name="Huang E."/>
            <person name="Gao Y."/>
            <person name="Liu J."/>
            <person name="Shao H."/>
            <person name="Ye R."/>
            <person name="Li L."/>
            <person name="Wei W."/>
            <person name="Wang X."/>
            <person name="Wang C."/>
            <person name="Yang T."/>
            <person name="Huo Q."/>
            <person name="Li W."/>
            <person name="Guo W."/>
            <person name="Chen H."/>
            <person name="Zhou L."/>
            <person name="Ni X."/>
            <person name="Tian J."/>
            <person name="Zhou Y."/>
            <person name="Sheng Y."/>
            <person name="Liu T."/>
            <person name="Pan Y."/>
            <person name="Xia L."/>
            <person name="Li J."/>
            <person name="Zhao F."/>
            <person name="Cao W."/>
        </authorList>
    </citation>
    <scope>NUCLEOTIDE SEQUENCE</scope>
    <source>
        <strain evidence="1">Hyas-2018</strain>
    </source>
</reference>
<dbReference type="EMBL" id="CM023483">
    <property type="protein sequence ID" value="KAH6935280.1"/>
    <property type="molecule type" value="Genomic_DNA"/>
</dbReference>
<protein>
    <submittedName>
        <fullName evidence="1">Uncharacterized protein</fullName>
    </submittedName>
</protein>
<keyword evidence="2" id="KW-1185">Reference proteome</keyword>